<dbReference type="InterPro" id="IPR036010">
    <property type="entry name" value="2Fe-2S_ferredoxin-like_sf"/>
</dbReference>
<dbReference type="Pfam" id="PF17650">
    <property type="entry name" value="RACo_linker"/>
    <property type="match status" value="1"/>
</dbReference>
<reference evidence="2 3" key="1">
    <citation type="submission" date="2018-06" db="EMBL/GenBank/DDBJ databases">
        <title>Extensive metabolic versatility and redundancy in microbially diverse, dynamic hydrothermal sediments.</title>
        <authorList>
            <person name="Dombrowski N."/>
            <person name="Teske A."/>
            <person name="Baker B.J."/>
        </authorList>
    </citation>
    <scope>NUCLEOTIDE SEQUENCE [LARGE SCALE GENOMIC DNA]</scope>
    <source>
        <strain evidence="2">B3_G15</strain>
    </source>
</reference>
<dbReference type="InterPro" id="IPR001041">
    <property type="entry name" value="2Fe-2S_ferredoxin-type"/>
</dbReference>
<dbReference type="Gene3D" id="3.10.20.30">
    <property type="match status" value="1"/>
</dbReference>
<dbReference type="SUPFAM" id="SSF54292">
    <property type="entry name" value="2Fe-2S ferredoxin-like"/>
    <property type="match status" value="1"/>
</dbReference>
<dbReference type="InterPro" id="IPR042259">
    <property type="entry name" value="Raco-like_middle_sf"/>
</dbReference>
<dbReference type="Gene3D" id="3.30.420.480">
    <property type="entry name" value="Domain of unknown function (DUF4445)"/>
    <property type="match status" value="1"/>
</dbReference>
<evidence type="ECO:0000259" key="1">
    <source>
        <dbReference type="PROSITE" id="PS51085"/>
    </source>
</evidence>
<dbReference type="SUPFAM" id="SSF53067">
    <property type="entry name" value="Actin-like ATPase domain"/>
    <property type="match status" value="1"/>
</dbReference>
<dbReference type="PROSITE" id="PS51085">
    <property type="entry name" value="2FE2S_FER_2"/>
    <property type="match status" value="1"/>
</dbReference>
<gene>
    <name evidence="2" type="ORF">DRJ04_00915</name>
</gene>
<evidence type="ECO:0000313" key="3">
    <source>
        <dbReference type="Proteomes" id="UP000280417"/>
    </source>
</evidence>
<dbReference type="EMBL" id="QMQA01000014">
    <property type="protein sequence ID" value="RLE15176.1"/>
    <property type="molecule type" value="Genomic_DNA"/>
</dbReference>
<protein>
    <submittedName>
        <fullName evidence="2">Ferredoxin</fullName>
    </submittedName>
</protein>
<dbReference type="InterPro" id="IPR040506">
    <property type="entry name" value="RACo_linker"/>
</dbReference>
<dbReference type="PANTHER" id="PTHR42895">
    <property type="entry name" value="IRON-SULFUR CLUSTER-BINDING PROTEIN-RELATED"/>
    <property type="match status" value="1"/>
</dbReference>
<dbReference type="InterPro" id="IPR041414">
    <property type="entry name" value="Raco-like_middle"/>
</dbReference>
<dbReference type="InterPro" id="IPR027980">
    <property type="entry name" value="RACo_C"/>
</dbReference>
<dbReference type="Pfam" id="PF14574">
    <property type="entry name" value="RACo_C_ter"/>
    <property type="match status" value="1"/>
</dbReference>
<dbReference type="Gene3D" id="3.10.20.880">
    <property type="match status" value="1"/>
</dbReference>
<organism evidence="2 3">
    <name type="scientific">Aerophobetes bacterium</name>
    <dbReference type="NCBI Taxonomy" id="2030807"/>
    <lineage>
        <taxon>Bacteria</taxon>
        <taxon>Candidatus Aerophobota</taxon>
    </lineage>
</organism>
<dbReference type="InterPro" id="IPR043129">
    <property type="entry name" value="ATPase_NBD"/>
</dbReference>
<comment type="caution">
    <text evidence="2">The sequence shown here is derived from an EMBL/GenBank/DDBJ whole genome shotgun (WGS) entry which is preliminary data.</text>
</comment>
<sequence>MRKDKVKVTFLPQGETVEVEKGLTLLEASRKAGVYVNSICGGDGICGKCRLIVRKGEVRTKPTTLLSREDIKKGYVLACQTELVADVEVEVPAESRVEGKILIDKDAQRFRALYAPLKKKIFFKYDPLVQKLYLKLSPPSLQDNISDHLRLYRYIRRHRDVPIMQTGLKIIRALPRILREANWKVTATLGIRGRTTEVIQVEEGDTTDRNFAIAVDIGTSTVVAHLVNLNTSETMDAEATYNSQMVYGEEVTRRIIYAEHKGTDRLREVIVEDINNLISTLISRNNIRLYDIMAIICAGNTAMIHFLLGLDPFRLRKEPYIPVCTSPPPVRAAEVGVRINPRGLLYTLPSIASWVGADITAGILATGIYQMDKLCMLIDVGTNGEIVIGNKDWMVCCSASAGPAFEGSGVRDGMRAGEGAIERVEITEEGKIRYTTIGDTKPRGICGSGLIDIMAELFKAGFIDRSGRLQPGVNGRVRNRGGELEFLLVPASQTDRGDDIVITQPDIENLLRAKAAIFAGVNILTGSLNIEFSDIDRIYLAGGFGNYLDKENAIVLGLIPDIEREKIQFVGNTSILGAKMALLSKDALDVTYQIAKKITYYDLITHPGYMDEFMSAKFLPHTDMRKFPSVQKKLKEAI</sequence>
<dbReference type="InterPro" id="IPR012675">
    <property type="entry name" value="Beta-grasp_dom_sf"/>
</dbReference>
<name>A0A662DMS6_UNCAE</name>
<dbReference type="InterPro" id="IPR052911">
    <property type="entry name" value="Corrinoid_activation_enz"/>
</dbReference>
<accession>A0A662DMS6</accession>
<dbReference type="PANTHER" id="PTHR42895:SF2">
    <property type="entry name" value="IRON-SULFUR CLUSTER PROTEIN"/>
    <property type="match status" value="1"/>
</dbReference>
<dbReference type="Proteomes" id="UP000280417">
    <property type="component" value="Unassembled WGS sequence"/>
</dbReference>
<dbReference type="Pfam" id="PF17651">
    <property type="entry name" value="Raco_middle"/>
    <property type="match status" value="1"/>
</dbReference>
<feature type="domain" description="2Fe-2S ferredoxin-type" evidence="1">
    <location>
        <begin position="6"/>
        <end position="95"/>
    </location>
</feature>
<proteinExistence type="predicted"/>
<dbReference type="Pfam" id="PF00111">
    <property type="entry name" value="Fer2"/>
    <property type="match status" value="1"/>
</dbReference>
<dbReference type="GO" id="GO:0051536">
    <property type="term" value="F:iron-sulfur cluster binding"/>
    <property type="evidence" value="ECO:0007669"/>
    <property type="project" value="InterPro"/>
</dbReference>
<dbReference type="CDD" id="cd00207">
    <property type="entry name" value="fer2"/>
    <property type="match status" value="1"/>
</dbReference>
<evidence type="ECO:0000313" key="2">
    <source>
        <dbReference type="EMBL" id="RLE15176.1"/>
    </source>
</evidence>
<dbReference type="AlphaFoldDB" id="A0A662DMS6"/>